<evidence type="ECO:0000256" key="5">
    <source>
        <dbReference type="ARBA" id="ARBA00022676"/>
    </source>
</evidence>
<dbReference type="GO" id="GO:0004373">
    <property type="term" value="F:alpha-1,4-glucan glucosyltransferase (UDP-glucose donor) activity"/>
    <property type="evidence" value="ECO:0007669"/>
    <property type="project" value="UniProtKB-EC"/>
</dbReference>
<dbReference type="GO" id="GO:0005737">
    <property type="term" value="C:cytoplasm"/>
    <property type="evidence" value="ECO:0007669"/>
    <property type="project" value="TreeGrafter"/>
</dbReference>
<evidence type="ECO:0000256" key="1">
    <source>
        <dbReference type="ARBA" id="ARBA00004964"/>
    </source>
</evidence>
<dbReference type="EMBL" id="JAWDJR010000004">
    <property type="protein sequence ID" value="KAK9975936.1"/>
    <property type="molecule type" value="Genomic_DNA"/>
</dbReference>
<feature type="compositionally biased region" description="Acidic residues" evidence="11">
    <location>
        <begin position="660"/>
        <end position="672"/>
    </location>
</feature>
<evidence type="ECO:0000256" key="11">
    <source>
        <dbReference type="SAM" id="MobiDB-lite"/>
    </source>
</evidence>
<dbReference type="EC" id="2.4.1.11" evidence="10"/>
<dbReference type="PANTHER" id="PTHR10176">
    <property type="entry name" value="GLYCOGEN SYNTHASE"/>
    <property type="match status" value="1"/>
</dbReference>
<dbReference type="InterPro" id="IPR008631">
    <property type="entry name" value="Glycogen_synth"/>
</dbReference>
<dbReference type="CDD" id="cd03793">
    <property type="entry name" value="GT3_GSY2-like"/>
    <property type="match status" value="1"/>
</dbReference>
<dbReference type="AlphaFoldDB" id="A0AAW2AQE8"/>
<comment type="pathway">
    <text evidence="1 10">Glycan biosynthesis; glycogen biosynthesis.</text>
</comment>
<protein>
    <recommendedName>
        <fullName evidence="10">Glycogen [starch] synthase</fullName>
        <ecNumber evidence="10">2.4.1.11</ecNumber>
    </recommendedName>
</protein>
<evidence type="ECO:0000313" key="13">
    <source>
        <dbReference type="Proteomes" id="UP001479290"/>
    </source>
</evidence>
<comment type="function">
    <text evidence="10">Transfers the glycosyl residue from UDP-Glc to the non-reducing end of alpha-1,4-glucan.</text>
</comment>
<gene>
    <name evidence="12" type="ORF">ABG768_021162</name>
</gene>
<dbReference type="GO" id="GO:0005978">
    <property type="term" value="P:glycogen biosynthetic process"/>
    <property type="evidence" value="ECO:0007669"/>
    <property type="project" value="UniProtKB-KW"/>
</dbReference>
<dbReference type="SUPFAM" id="SSF53756">
    <property type="entry name" value="UDP-Glycosyltransferase/glycogen phosphorylase"/>
    <property type="match status" value="2"/>
</dbReference>
<evidence type="ECO:0000256" key="6">
    <source>
        <dbReference type="ARBA" id="ARBA00022679"/>
    </source>
</evidence>
<evidence type="ECO:0000256" key="8">
    <source>
        <dbReference type="ARBA" id="ARBA00043883"/>
    </source>
</evidence>
<reference evidence="12 13" key="1">
    <citation type="submission" date="2024-05" db="EMBL/GenBank/DDBJ databases">
        <title>A high-quality chromosomal-level genome assembly of Topmouth culter (Culter alburnus).</title>
        <authorList>
            <person name="Zhao H."/>
        </authorList>
    </citation>
    <scope>NUCLEOTIDE SEQUENCE [LARGE SCALE GENOMIC DNA]</scope>
    <source>
        <strain evidence="12">CATC2023</strain>
        <tissue evidence="12">Muscle</tissue>
    </source>
</reference>
<feature type="region of interest" description="Disordered" evidence="11">
    <location>
        <begin position="633"/>
        <end position="701"/>
    </location>
</feature>
<proteinExistence type="inferred from homology"/>
<evidence type="ECO:0000256" key="3">
    <source>
        <dbReference type="ARBA" id="ARBA00022533"/>
    </source>
</evidence>
<keyword evidence="6 10" id="KW-0808">Transferase</keyword>
<dbReference type="Proteomes" id="UP001479290">
    <property type="component" value="Unassembled WGS sequence"/>
</dbReference>
<evidence type="ECO:0000256" key="7">
    <source>
        <dbReference type="ARBA" id="ARBA00023056"/>
    </source>
</evidence>
<dbReference type="PANTHER" id="PTHR10176:SF1">
    <property type="entry name" value="GLYCOGEN [STARCH] SYNTHASE, LIVER"/>
    <property type="match status" value="1"/>
</dbReference>
<comment type="caution">
    <text evidence="12">The sequence shown here is derived from an EMBL/GenBank/DDBJ whole genome shotgun (WGS) entry which is preliminary data.</text>
</comment>
<keyword evidence="5 10" id="KW-0328">Glycosyltransferase</keyword>
<feature type="compositionally biased region" description="Basic and acidic residues" evidence="11">
    <location>
        <begin position="689"/>
        <end position="701"/>
    </location>
</feature>
<evidence type="ECO:0000256" key="2">
    <source>
        <dbReference type="ARBA" id="ARBA00010686"/>
    </source>
</evidence>
<evidence type="ECO:0000313" key="12">
    <source>
        <dbReference type="EMBL" id="KAK9975936.1"/>
    </source>
</evidence>
<comment type="similarity">
    <text evidence="2 10">Belongs to the glycosyltransferase 3 family.</text>
</comment>
<evidence type="ECO:0000256" key="10">
    <source>
        <dbReference type="RuleBase" id="RU363104"/>
    </source>
</evidence>
<dbReference type="Pfam" id="PF05693">
    <property type="entry name" value="Glycogen_syn"/>
    <property type="match status" value="1"/>
</dbReference>
<keyword evidence="13" id="KW-1185">Reference proteome</keyword>
<evidence type="ECO:0000256" key="4">
    <source>
        <dbReference type="ARBA" id="ARBA00022553"/>
    </source>
</evidence>
<dbReference type="Gene3D" id="3.40.50.2000">
    <property type="entry name" value="Glycogen Phosphorylase B"/>
    <property type="match status" value="2"/>
</dbReference>
<dbReference type="FunFam" id="3.40.50.2000:FF:000014">
    <property type="entry name" value="Glycogen [starch] synthase"/>
    <property type="match status" value="1"/>
</dbReference>
<keyword evidence="4" id="KW-0597">Phosphoprotein</keyword>
<sequence>MRLSRSLSITSLSGLPLLEEESLPVENLLLFEVAWEVTNKVGGIYTVIQTKAKITVDEWGENYFMMGPYYEHNFRTQVEKCEPPSQAIKAAMDSLINNGCQVHFGRWLIEGSPYVILFDIGSAAWNLDRWKGDLWDSCSIGLPYHDREANDSLIFGSLVAWFFKELTDQLQDKPNVIAHFHEWQAGTGLVLCRSRQIPLATIFTTHATLLGRYLCAGSADFYNNLDKFNIDQEAGERQIYHRYCLERAAVHCAHVFTTVSQITAVEANHMLHRQPDVVTPNGLNIRKFSAMHEFQNLHSMNKSKIQEFVRGHFYGHLDFNLEKTLFFFIAGRYEFSNKGADLFLESLSRLNYLLRVHKNDVTVVVFFIMPAKTNNFNVESLKGQAVRKQMWDTAQSVKEKFGKKLYESLLRGEIPDMSKILDRDDFTIMKRAIYATQRHSLPPVTTHNMLDDSTDPILSNIRRIGLFNGRNDRVKIVFHPEFLSSTSPLLPMDYEEFVRGCHLGVFPSYYEPWGYTPGECTVMGIPSVTTNLSGFGCFMEEHVSDPSEYGIYIVDRRFRSADESCNQLTQFMFSFCQKSRRQRIIQRNRTERLSDLLDWRYLGRFYMNARHLALSRAFPAKFKMDHLNLQSTQGFRYPRPSSVPPSPSASLHSTPHHSDEEDDDTYDEDEEAERDRQNIKAPFTLGAEPEGKRKQPLENGN</sequence>
<organism evidence="12 13">
    <name type="scientific">Culter alburnus</name>
    <name type="common">Topmouth culter</name>
    <dbReference type="NCBI Taxonomy" id="194366"/>
    <lineage>
        <taxon>Eukaryota</taxon>
        <taxon>Metazoa</taxon>
        <taxon>Chordata</taxon>
        <taxon>Craniata</taxon>
        <taxon>Vertebrata</taxon>
        <taxon>Euteleostomi</taxon>
        <taxon>Actinopterygii</taxon>
        <taxon>Neopterygii</taxon>
        <taxon>Teleostei</taxon>
        <taxon>Ostariophysi</taxon>
        <taxon>Cypriniformes</taxon>
        <taxon>Xenocyprididae</taxon>
        <taxon>Xenocypridinae</taxon>
        <taxon>Culter</taxon>
    </lineage>
</organism>
<keyword evidence="3" id="KW-0021">Allosteric enzyme</keyword>
<comment type="catalytic activity">
    <reaction evidence="9">
        <text>[(1-&gt;4)-alpha-D-glucosyl](n) + UDP-alpha-D-glucose = [(1-&gt;4)-alpha-D-glucosyl](n+1) + UDP + H(+)</text>
        <dbReference type="Rhea" id="RHEA:18549"/>
        <dbReference type="Rhea" id="RHEA-COMP:9584"/>
        <dbReference type="Rhea" id="RHEA-COMP:9587"/>
        <dbReference type="ChEBI" id="CHEBI:15378"/>
        <dbReference type="ChEBI" id="CHEBI:15444"/>
        <dbReference type="ChEBI" id="CHEBI:58223"/>
        <dbReference type="ChEBI" id="CHEBI:58885"/>
        <dbReference type="EC" id="2.4.1.11"/>
    </reaction>
    <physiologicalReaction direction="left-to-right" evidence="9">
        <dbReference type="Rhea" id="RHEA:18550"/>
    </physiologicalReaction>
</comment>
<comment type="function">
    <text evidence="8">Glycogen synthase participates in the glycogen biosynthetic process along with glycogenin and glycogen branching enzyme. Extends the primer composed of a few glucose units formed by glycogenin by adding new glucose units to it. In this context, glycogen synthase transfers the glycosyl residue from UDP-Glc to the non-reducing end of alpha-1,4-glucan.</text>
</comment>
<evidence type="ECO:0000256" key="9">
    <source>
        <dbReference type="ARBA" id="ARBA00047345"/>
    </source>
</evidence>
<dbReference type="FunFam" id="3.40.50.2000:FF:000028">
    <property type="entry name" value="Glycogen [starch] synthase"/>
    <property type="match status" value="1"/>
</dbReference>
<accession>A0AAW2AQE8</accession>
<name>A0AAW2AQE8_CULAL</name>
<keyword evidence="7 10" id="KW-0320">Glycogen biosynthesis</keyword>